<dbReference type="MEROPS" id="I04.004"/>
<dbReference type="GO" id="GO:0070684">
    <property type="term" value="P:seminal clot liquefaction"/>
    <property type="evidence" value="ECO:0007669"/>
    <property type="project" value="Ensembl"/>
</dbReference>
<organism evidence="5 6">
    <name type="scientific">Cavia porcellus</name>
    <name type="common">Guinea pig</name>
    <dbReference type="NCBI Taxonomy" id="10141"/>
    <lineage>
        <taxon>Eukaryota</taxon>
        <taxon>Metazoa</taxon>
        <taxon>Chordata</taxon>
        <taxon>Craniata</taxon>
        <taxon>Vertebrata</taxon>
        <taxon>Euteleostomi</taxon>
        <taxon>Mammalia</taxon>
        <taxon>Eutheria</taxon>
        <taxon>Euarchontoglires</taxon>
        <taxon>Glires</taxon>
        <taxon>Rodentia</taxon>
        <taxon>Hystricomorpha</taxon>
        <taxon>Caviidae</taxon>
        <taxon>Cavia</taxon>
    </lineage>
</organism>
<protein>
    <submittedName>
        <fullName evidence="5">Serpin family A member 5</fullName>
    </submittedName>
</protein>
<dbReference type="InterPro" id="IPR000215">
    <property type="entry name" value="Serpin_fam"/>
</dbReference>
<dbReference type="Pfam" id="PF00079">
    <property type="entry name" value="Serpin"/>
    <property type="match status" value="1"/>
</dbReference>
<dbReference type="Proteomes" id="UP000005447">
    <property type="component" value="Unassembled WGS sequence"/>
</dbReference>
<evidence type="ECO:0000313" key="6">
    <source>
        <dbReference type="Proteomes" id="UP000005447"/>
    </source>
</evidence>
<dbReference type="GO" id="GO:0036024">
    <property type="term" value="C:protein C inhibitor-TMPRSS7 complex"/>
    <property type="evidence" value="ECO:0007669"/>
    <property type="project" value="Ensembl"/>
</dbReference>
<gene>
    <name evidence="5" type="primary">SERPINA5</name>
</gene>
<keyword evidence="6" id="KW-1185">Reference proteome</keyword>
<dbReference type="GO" id="GO:0009897">
    <property type="term" value="C:external side of plasma membrane"/>
    <property type="evidence" value="ECO:0007669"/>
    <property type="project" value="Ensembl"/>
</dbReference>
<dbReference type="PANTHER" id="PTHR11461:SF274">
    <property type="entry name" value="PLASMA SERINE PROTEASE INHIBITOR"/>
    <property type="match status" value="1"/>
</dbReference>
<dbReference type="GO" id="GO:0002020">
    <property type="term" value="F:protease binding"/>
    <property type="evidence" value="ECO:0007669"/>
    <property type="project" value="Ensembl"/>
</dbReference>
<feature type="domain" description="Serpin" evidence="4">
    <location>
        <begin position="39"/>
        <end position="396"/>
    </location>
</feature>
<dbReference type="HOGENOM" id="CLU_023330_2_1_1"/>
<dbReference type="eggNOG" id="KOG2392">
    <property type="taxonomic scope" value="Eukaryota"/>
</dbReference>
<dbReference type="GO" id="GO:0031094">
    <property type="term" value="C:platelet dense tubular network"/>
    <property type="evidence" value="ECO:0007669"/>
    <property type="project" value="Ensembl"/>
</dbReference>
<dbReference type="GO" id="GO:0031210">
    <property type="term" value="F:phosphatidylcholine binding"/>
    <property type="evidence" value="ECO:0007669"/>
    <property type="project" value="Ensembl"/>
</dbReference>
<dbReference type="OMA" id="QVPMMNR"/>
<dbReference type="GO" id="GO:0007283">
    <property type="term" value="P:spermatogenesis"/>
    <property type="evidence" value="ECO:0007669"/>
    <property type="project" value="Ensembl"/>
</dbReference>
<dbReference type="GO" id="GO:0097181">
    <property type="term" value="C:protein C inhibitor-coagulation factor V complex"/>
    <property type="evidence" value="ECO:0007669"/>
    <property type="project" value="Ensembl"/>
</dbReference>
<dbReference type="PROSITE" id="PS00284">
    <property type="entry name" value="SERPIN"/>
    <property type="match status" value="1"/>
</dbReference>
<dbReference type="GO" id="GO:0036030">
    <property type="term" value="C:protein C inhibitor-plasma kallikrein complex"/>
    <property type="evidence" value="ECO:0007669"/>
    <property type="project" value="Ensembl"/>
</dbReference>
<dbReference type="VEuPathDB" id="HostDB:ENSCPOG00000020060"/>
<feature type="signal peptide" evidence="3">
    <location>
        <begin position="1"/>
        <end position="16"/>
    </location>
</feature>
<dbReference type="FunCoup" id="H0VZ56">
    <property type="interactions" value="54"/>
</dbReference>
<dbReference type="InterPro" id="IPR042185">
    <property type="entry name" value="Serpin_sf_2"/>
</dbReference>
<dbReference type="GO" id="GO:0097182">
    <property type="term" value="C:protein C inhibitor-coagulation factor Xa complex"/>
    <property type="evidence" value="ECO:0007669"/>
    <property type="project" value="Ensembl"/>
</dbReference>
<keyword evidence="3" id="KW-0732">Signal</keyword>
<name>H0VZ56_CAVPO</name>
<dbReference type="GO" id="GO:0097183">
    <property type="term" value="C:protein C inhibitor-coagulation factor XI complex"/>
    <property type="evidence" value="ECO:0007669"/>
    <property type="project" value="Ensembl"/>
</dbReference>
<dbReference type="InterPro" id="IPR023795">
    <property type="entry name" value="Serpin_CS"/>
</dbReference>
<dbReference type="GO" id="GO:0036028">
    <property type="term" value="C:protein C inhibitor-thrombin complex"/>
    <property type="evidence" value="ECO:0007669"/>
    <property type="project" value="Ensembl"/>
</dbReference>
<dbReference type="Ensembl" id="ENSCPOT00000025458.2">
    <property type="protein sequence ID" value="ENSCPOP00000015988.1"/>
    <property type="gene ID" value="ENSCPOG00000020060.2"/>
</dbReference>
<dbReference type="FunFam" id="2.30.39.10:FF:000002">
    <property type="entry name" value="Serpin family D member 1"/>
    <property type="match status" value="1"/>
</dbReference>
<evidence type="ECO:0000256" key="3">
    <source>
        <dbReference type="SAM" id="SignalP"/>
    </source>
</evidence>
<dbReference type="InterPro" id="IPR042178">
    <property type="entry name" value="Serpin_sf_1"/>
</dbReference>
<dbReference type="GO" id="GO:0036026">
    <property type="term" value="C:protein C inhibitor-PLAT complex"/>
    <property type="evidence" value="ECO:0007669"/>
    <property type="project" value="Ensembl"/>
</dbReference>
<evidence type="ECO:0000313" key="5">
    <source>
        <dbReference type="Ensembl" id="ENSCPOP00000015988.1"/>
    </source>
</evidence>
<evidence type="ECO:0000259" key="4">
    <source>
        <dbReference type="SMART" id="SM00093"/>
    </source>
</evidence>
<dbReference type="GeneID" id="100726993"/>
<evidence type="ECO:0000256" key="1">
    <source>
        <dbReference type="ARBA" id="ARBA00009500"/>
    </source>
</evidence>
<comment type="similarity">
    <text evidence="1 2">Belongs to the serpin family.</text>
</comment>
<dbReference type="SMART" id="SM00093">
    <property type="entry name" value="SERPIN"/>
    <property type="match status" value="1"/>
</dbReference>
<sequence length="396" mass="44789">MQLFLLLCLTSLSLQGAPFRRLRAKKQQPGEPSGRAFALELYRGLASASPGQNVIFSPLSVSTILAILSMGAKGNTQAQILKALGFNPQRQTAAEFHYGFQRQLAELTSPRNGFELNLGNALFISEGLDIDNVFQLAIKDTYLADIYTANFTDPAAAQKQINDYVARQTQGKIADLIQSLDSTDITVMVNYISFKAKWEIGFNNKTTQNQDFYVTRKKKLQVPMMKHEDQYFYFQDKELSCTVVGIPYEGNTTAYFILPNQGKMEQVENNLREKKLQKWTEMLTQRRLKLYLPKFSIEGSYHLEKFFPKLGIRDIFTSNANLSGIFKHSEVKLSRVVHKAVVEVDESGTRAASGTGSVFSFRSAYPNSRTIFFNRPFLLVIVENMNILFFSKVAQP</sequence>
<evidence type="ECO:0000256" key="2">
    <source>
        <dbReference type="RuleBase" id="RU000411"/>
    </source>
</evidence>
<dbReference type="InterPro" id="IPR036186">
    <property type="entry name" value="Serpin_sf"/>
</dbReference>
<dbReference type="InterPro" id="IPR023796">
    <property type="entry name" value="Serpin_dom"/>
</dbReference>
<dbReference type="GO" id="GO:0032190">
    <property type="term" value="F:acrosin binding"/>
    <property type="evidence" value="ECO:0007669"/>
    <property type="project" value="Ensembl"/>
</dbReference>
<dbReference type="KEGG" id="cpoc:100726993"/>
<reference evidence="5" key="2">
    <citation type="submission" date="2025-08" db="UniProtKB">
        <authorList>
            <consortium name="Ensembl"/>
        </authorList>
    </citation>
    <scope>IDENTIFICATION</scope>
    <source>
        <strain evidence="5">2N</strain>
    </source>
</reference>
<dbReference type="PANTHER" id="PTHR11461">
    <property type="entry name" value="SERINE PROTEASE INHIBITOR, SERPIN"/>
    <property type="match status" value="1"/>
</dbReference>
<dbReference type="GO" id="GO:0004867">
    <property type="term" value="F:serine-type endopeptidase inhibitor activity"/>
    <property type="evidence" value="ECO:0007669"/>
    <property type="project" value="Ensembl"/>
</dbReference>
<proteinExistence type="inferred from homology"/>
<dbReference type="GO" id="GO:0036029">
    <property type="term" value="C:protein C inhibitor-KLK3 complex"/>
    <property type="evidence" value="ECO:0007669"/>
    <property type="project" value="Ensembl"/>
</dbReference>
<accession>H0VZ56</accession>
<dbReference type="Gene3D" id="3.30.497.10">
    <property type="entry name" value="Antithrombin, subunit I, domain 2"/>
    <property type="match status" value="1"/>
</dbReference>
<dbReference type="STRING" id="10141.ENSCPOP00000015988"/>
<dbReference type="GO" id="GO:0031091">
    <property type="term" value="C:platelet alpha granule"/>
    <property type="evidence" value="ECO:0007669"/>
    <property type="project" value="Ensembl"/>
</dbReference>
<dbReference type="EMBL" id="AAKN02052273">
    <property type="status" value="NOT_ANNOTATED_CDS"/>
    <property type="molecule type" value="Genomic_DNA"/>
</dbReference>
<dbReference type="InParanoid" id="H0VZ56"/>
<dbReference type="OrthoDB" id="671595at2759"/>
<dbReference type="GO" id="GO:0001972">
    <property type="term" value="F:retinoic acid binding"/>
    <property type="evidence" value="ECO:0007669"/>
    <property type="project" value="Ensembl"/>
</dbReference>
<reference evidence="5" key="3">
    <citation type="submission" date="2025-09" db="UniProtKB">
        <authorList>
            <consortium name="Ensembl"/>
        </authorList>
    </citation>
    <scope>IDENTIFICATION</scope>
    <source>
        <strain evidence="5">2N</strain>
    </source>
</reference>
<dbReference type="SUPFAM" id="SSF56574">
    <property type="entry name" value="Serpins"/>
    <property type="match status" value="1"/>
</dbReference>
<dbReference type="FunFam" id="3.30.497.10:FF:000001">
    <property type="entry name" value="Serine protease inhibitor"/>
    <property type="match status" value="1"/>
</dbReference>
<dbReference type="Gene3D" id="2.30.39.10">
    <property type="entry name" value="Alpha-1-antitrypsin, domain 1"/>
    <property type="match status" value="1"/>
</dbReference>
<dbReference type="AlphaFoldDB" id="H0VZ56"/>
<dbReference type="GO" id="GO:0070062">
    <property type="term" value="C:extracellular exosome"/>
    <property type="evidence" value="ECO:0007669"/>
    <property type="project" value="Ensembl"/>
</dbReference>
<dbReference type="GeneTree" id="ENSGT00940000162217"/>
<dbReference type="GO" id="GO:0036025">
    <property type="term" value="C:protein C inhibitor-TMPRSS11E complex"/>
    <property type="evidence" value="ECO:0007669"/>
    <property type="project" value="Ensembl"/>
</dbReference>
<dbReference type="GO" id="GO:0002080">
    <property type="term" value="C:acrosomal membrane"/>
    <property type="evidence" value="ECO:0007669"/>
    <property type="project" value="Ensembl"/>
</dbReference>
<reference evidence="6" key="1">
    <citation type="journal article" date="2011" name="Nature">
        <title>A high-resolution map of human evolutionary constraint using 29 mammals.</title>
        <authorList>
            <person name="Lindblad-Toh K."/>
            <person name="Garber M."/>
            <person name="Zuk O."/>
            <person name="Lin M.F."/>
            <person name="Parker B.J."/>
            <person name="Washietl S."/>
            <person name="Kheradpour P."/>
            <person name="Ernst J."/>
            <person name="Jordan G."/>
            <person name="Mauceli E."/>
            <person name="Ward L.D."/>
            <person name="Lowe C.B."/>
            <person name="Holloway A.K."/>
            <person name="Clamp M."/>
            <person name="Gnerre S."/>
            <person name="Alfoldi J."/>
            <person name="Beal K."/>
            <person name="Chang J."/>
            <person name="Clawson H."/>
            <person name="Cuff J."/>
            <person name="Di Palma F."/>
            <person name="Fitzgerald S."/>
            <person name="Flicek P."/>
            <person name="Guttman M."/>
            <person name="Hubisz M.J."/>
            <person name="Jaffe D.B."/>
            <person name="Jungreis I."/>
            <person name="Kent W.J."/>
            <person name="Kostka D."/>
            <person name="Lara M."/>
            <person name="Martins A.L."/>
            <person name="Massingham T."/>
            <person name="Moltke I."/>
            <person name="Raney B.J."/>
            <person name="Rasmussen M.D."/>
            <person name="Robinson J."/>
            <person name="Stark A."/>
            <person name="Vilella A.J."/>
            <person name="Wen J."/>
            <person name="Xie X."/>
            <person name="Zody M.C."/>
            <person name="Baldwin J."/>
            <person name="Bloom T."/>
            <person name="Chin C.W."/>
            <person name="Heiman D."/>
            <person name="Nicol R."/>
            <person name="Nusbaum C."/>
            <person name="Young S."/>
            <person name="Wilkinson J."/>
            <person name="Worley K.C."/>
            <person name="Kovar C.L."/>
            <person name="Muzny D.M."/>
            <person name="Gibbs R.A."/>
            <person name="Cree A."/>
            <person name="Dihn H.H."/>
            <person name="Fowler G."/>
            <person name="Jhangiani S."/>
            <person name="Joshi V."/>
            <person name="Lee S."/>
            <person name="Lewis L.R."/>
            <person name="Nazareth L.V."/>
            <person name="Okwuonu G."/>
            <person name="Santibanez J."/>
            <person name="Warren W.C."/>
            <person name="Mardis E.R."/>
            <person name="Weinstock G.M."/>
            <person name="Wilson R.K."/>
            <person name="Delehaunty K."/>
            <person name="Dooling D."/>
            <person name="Fronik C."/>
            <person name="Fulton L."/>
            <person name="Fulton B."/>
            <person name="Graves T."/>
            <person name="Minx P."/>
            <person name="Sodergren E."/>
            <person name="Birney E."/>
            <person name="Margulies E.H."/>
            <person name="Herrero J."/>
            <person name="Green E.D."/>
            <person name="Haussler D."/>
            <person name="Siepel A."/>
            <person name="Goldman N."/>
            <person name="Pollard K.S."/>
            <person name="Pedersen J.S."/>
            <person name="Lander E.S."/>
            <person name="Kellis M."/>
        </authorList>
    </citation>
    <scope>NUCLEOTIDE SEQUENCE [LARGE SCALE GENOMIC DNA]</scope>
    <source>
        <strain evidence="6">2N</strain>
    </source>
</reference>
<dbReference type="GO" id="GO:0036027">
    <property type="term" value="C:protein C inhibitor-PLAU complex"/>
    <property type="evidence" value="ECO:0007669"/>
    <property type="project" value="Ensembl"/>
</dbReference>
<dbReference type="Bgee" id="ENSCPOG00000020060">
    <property type="expression patterns" value="Expressed in testis and 2 other cell types or tissues"/>
</dbReference>
<feature type="chain" id="PRO_5003543216" evidence="3">
    <location>
        <begin position="17"/>
        <end position="396"/>
    </location>
</feature>